<sequence>MMGCMSKRFAKWRRMVRQQQGKIYIMRICITMLLNWHKLTKAKVVSLSQALFGRTLLLNEIFKVSVMQKVVKAIKGAENKILYHVEVYGHSSNVATVTLMILKE</sequence>
<protein>
    <submittedName>
        <fullName evidence="8">DVL family protein</fullName>
    </submittedName>
</protein>
<accession>A0A072V402</accession>
<keyword evidence="3" id="KW-1003">Cell membrane</keyword>
<dbReference type="EMBL" id="CM001218">
    <property type="protein sequence ID" value="KEH36759.1"/>
    <property type="molecule type" value="Genomic_DNA"/>
</dbReference>
<keyword evidence="10" id="KW-1185">Reference proteome</keyword>
<evidence type="ECO:0000256" key="4">
    <source>
        <dbReference type="ARBA" id="ARBA00022692"/>
    </source>
</evidence>
<name>A0A072V402_MEDTR</name>
<dbReference type="GO" id="GO:0005886">
    <property type="term" value="C:plasma membrane"/>
    <property type="evidence" value="ECO:0007669"/>
    <property type="project" value="UniProtKB-SubCell"/>
</dbReference>
<comment type="subcellular location">
    <subcellularLocation>
        <location evidence="1">Cell membrane</location>
        <topology evidence="1">Single-pass membrane protein</topology>
    </subcellularLocation>
</comment>
<reference evidence="9" key="3">
    <citation type="submission" date="2015-04" db="UniProtKB">
        <authorList>
            <consortium name="EnsemblPlants"/>
        </authorList>
    </citation>
    <scope>IDENTIFICATION</scope>
    <source>
        <strain evidence="9">cv. Jemalong A17</strain>
    </source>
</reference>
<reference evidence="8 10" key="1">
    <citation type="journal article" date="2011" name="Nature">
        <title>The Medicago genome provides insight into the evolution of rhizobial symbioses.</title>
        <authorList>
            <person name="Young N.D."/>
            <person name="Debelle F."/>
            <person name="Oldroyd G.E."/>
            <person name="Geurts R."/>
            <person name="Cannon S.B."/>
            <person name="Udvardi M.K."/>
            <person name="Benedito V.A."/>
            <person name="Mayer K.F."/>
            <person name="Gouzy J."/>
            <person name="Schoof H."/>
            <person name="Van de Peer Y."/>
            <person name="Proost S."/>
            <person name="Cook D.R."/>
            <person name="Meyers B.C."/>
            <person name="Spannagl M."/>
            <person name="Cheung F."/>
            <person name="De Mita S."/>
            <person name="Krishnakumar V."/>
            <person name="Gundlach H."/>
            <person name="Zhou S."/>
            <person name="Mudge J."/>
            <person name="Bharti A.K."/>
            <person name="Murray J.D."/>
            <person name="Naoumkina M.A."/>
            <person name="Rosen B."/>
            <person name="Silverstein K.A."/>
            <person name="Tang H."/>
            <person name="Rombauts S."/>
            <person name="Zhao P.X."/>
            <person name="Zhou P."/>
            <person name="Barbe V."/>
            <person name="Bardou P."/>
            <person name="Bechner M."/>
            <person name="Bellec A."/>
            <person name="Berger A."/>
            <person name="Berges H."/>
            <person name="Bidwell S."/>
            <person name="Bisseling T."/>
            <person name="Choisne N."/>
            <person name="Couloux A."/>
            <person name="Denny R."/>
            <person name="Deshpande S."/>
            <person name="Dai X."/>
            <person name="Doyle J.J."/>
            <person name="Dudez A.M."/>
            <person name="Farmer A.D."/>
            <person name="Fouteau S."/>
            <person name="Franken C."/>
            <person name="Gibelin C."/>
            <person name="Gish J."/>
            <person name="Goldstein S."/>
            <person name="Gonzalez A.J."/>
            <person name="Green P.J."/>
            <person name="Hallab A."/>
            <person name="Hartog M."/>
            <person name="Hua A."/>
            <person name="Humphray S.J."/>
            <person name="Jeong D.H."/>
            <person name="Jing Y."/>
            <person name="Jocker A."/>
            <person name="Kenton S.M."/>
            <person name="Kim D.J."/>
            <person name="Klee K."/>
            <person name="Lai H."/>
            <person name="Lang C."/>
            <person name="Lin S."/>
            <person name="Macmil S.L."/>
            <person name="Magdelenat G."/>
            <person name="Matthews L."/>
            <person name="McCorrison J."/>
            <person name="Monaghan E.L."/>
            <person name="Mun J.H."/>
            <person name="Najar F.Z."/>
            <person name="Nicholson C."/>
            <person name="Noirot C."/>
            <person name="O'Bleness M."/>
            <person name="Paule C.R."/>
            <person name="Poulain J."/>
            <person name="Prion F."/>
            <person name="Qin B."/>
            <person name="Qu C."/>
            <person name="Retzel E.F."/>
            <person name="Riddle C."/>
            <person name="Sallet E."/>
            <person name="Samain S."/>
            <person name="Samson N."/>
            <person name="Sanders I."/>
            <person name="Saurat O."/>
            <person name="Scarpelli C."/>
            <person name="Schiex T."/>
            <person name="Segurens B."/>
            <person name="Severin A.J."/>
            <person name="Sherrier D.J."/>
            <person name="Shi R."/>
            <person name="Sims S."/>
            <person name="Singer S.R."/>
            <person name="Sinharoy S."/>
            <person name="Sterck L."/>
            <person name="Viollet A."/>
            <person name="Wang B.B."/>
            <person name="Wang K."/>
            <person name="Wang M."/>
            <person name="Wang X."/>
            <person name="Warfsmann J."/>
            <person name="Weissenbach J."/>
            <person name="White D.D."/>
            <person name="White J.D."/>
            <person name="Wiley G.B."/>
            <person name="Wincker P."/>
            <person name="Xing Y."/>
            <person name="Yang L."/>
            <person name="Yao Z."/>
            <person name="Ying F."/>
            <person name="Zhai J."/>
            <person name="Zhou L."/>
            <person name="Zuber A."/>
            <person name="Denarie J."/>
            <person name="Dixon R.A."/>
            <person name="May G.D."/>
            <person name="Schwartz D.C."/>
            <person name="Rogers J."/>
            <person name="Quetier F."/>
            <person name="Town C.D."/>
            <person name="Roe B.A."/>
        </authorList>
    </citation>
    <scope>NUCLEOTIDE SEQUENCE [LARGE SCALE GENOMIC DNA]</scope>
    <source>
        <strain evidence="8">A17</strain>
        <strain evidence="9 10">cv. Jemalong A17</strain>
    </source>
</reference>
<evidence type="ECO:0000313" key="10">
    <source>
        <dbReference type="Proteomes" id="UP000002051"/>
    </source>
</evidence>
<dbReference type="GO" id="GO:0048367">
    <property type="term" value="P:shoot system development"/>
    <property type="evidence" value="ECO:0007669"/>
    <property type="project" value="UniProtKB-ARBA"/>
</dbReference>
<gene>
    <name evidence="8" type="ordered locus">MTR_2g022110</name>
</gene>
<evidence type="ECO:0000256" key="5">
    <source>
        <dbReference type="ARBA" id="ARBA00022989"/>
    </source>
</evidence>
<evidence type="ECO:0000256" key="2">
    <source>
        <dbReference type="ARBA" id="ARBA00022473"/>
    </source>
</evidence>
<evidence type="ECO:0000256" key="7">
    <source>
        <dbReference type="ARBA" id="ARBA00024340"/>
    </source>
</evidence>
<organism evidence="8 10">
    <name type="scientific">Medicago truncatula</name>
    <name type="common">Barrel medic</name>
    <name type="synonym">Medicago tribuloides</name>
    <dbReference type="NCBI Taxonomy" id="3880"/>
    <lineage>
        <taxon>Eukaryota</taxon>
        <taxon>Viridiplantae</taxon>
        <taxon>Streptophyta</taxon>
        <taxon>Embryophyta</taxon>
        <taxon>Tracheophyta</taxon>
        <taxon>Spermatophyta</taxon>
        <taxon>Magnoliopsida</taxon>
        <taxon>eudicotyledons</taxon>
        <taxon>Gunneridae</taxon>
        <taxon>Pentapetalae</taxon>
        <taxon>rosids</taxon>
        <taxon>fabids</taxon>
        <taxon>Fabales</taxon>
        <taxon>Fabaceae</taxon>
        <taxon>Papilionoideae</taxon>
        <taxon>50 kb inversion clade</taxon>
        <taxon>NPAAA clade</taxon>
        <taxon>Hologalegina</taxon>
        <taxon>IRL clade</taxon>
        <taxon>Trifolieae</taxon>
        <taxon>Medicago</taxon>
    </lineage>
</organism>
<evidence type="ECO:0000313" key="8">
    <source>
        <dbReference type="EMBL" id="KEH36759.1"/>
    </source>
</evidence>
<dbReference type="GO" id="GO:0008285">
    <property type="term" value="P:negative regulation of cell population proliferation"/>
    <property type="evidence" value="ECO:0007669"/>
    <property type="project" value="InterPro"/>
</dbReference>
<evidence type="ECO:0000313" key="9">
    <source>
        <dbReference type="EnsemblPlants" id="KEH36759"/>
    </source>
</evidence>
<evidence type="ECO:0000256" key="1">
    <source>
        <dbReference type="ARBA" id="ARBA00004162"/>
    </source>
</evidence>
<evidence type="ECO:0000256" key="6">
    <source>
        <dbReference type="ARBA" id="ARBA00023136"/>
    </source>
</evidence>
<dbReference type="HOGENOM" id="CLU_2254090_0_0_1"/>
<evidence type="ECO:0000256" key="3">
    <source>
        <dbReference type="ARBA" id="ARBA00022475"/>
    </source>
</evidence>
<keyword evidence="4" id="KW-0812">Transmembrane</keyword>
<keyword evidence="6" id="KW-0472">Membrane</keyword>
<dbReference type="InterPro" id="IPR012552">
    <property type="entry name" value="DVL"/>
</dbReference>
<dbReference type="Proteomes" id="UP000002051">
    <property type="component" value="Chromosome 2"/>
</dbReference>
<dbReference type="AlphaFoldDB" id="A0A072V402"/>
<keyword evidence="2" id="KW-0217">Developmental protein</keyword>
<keyword evidence="5" id="KW-1133">Transmembrane helix</keyword>
<dbReference type="Pfam" id="PF08137">
    <property type="entry name" value="DVL"/>
    <property type="match status" value="1"/>
</dbReference>
<comment type="similarity">
    <text evidence="7">Belongs to the DVL/RTFL small polypeptides family.</text>
</comment>
<dbReference type="EnsemblPlants" id="KEH36759">
    <property type="protein sequence ID" value="KEH36759"/>
    <property type="gene ID" value="MTR_2g022110"/>
</dbReference>
<proteinExistence type="inferred from homology"/>
<reference evidence="8 10" key="2">
    <citation type="journal article" date="2014" name="BMC Genomics">
        <title>An improved genome release (version Mt4.0) for the model legume Medicago truncatula.</title>
        <authorList>
            <person name="Tang H."/>
            <person name="Krishnakumar V."/>
            <person name="Bidwell S."/>
            <person name="Rosen B."/>
            <person name="Chan A."/>
            <person name="Zhou S."/>
            <person name="Gentzbittel L."/>
            <person name="Childs K.L."/>
            <person name="Yandell M."/>
            <person name="Gundlach H."/>
            <person name="Mayer K.F."/>
            <person name="Schwartz D.C."/>
            <person name="Town C.D."/>
        </authorList>
    </citation>
    <scope>GENOME REANNOTATION</scope>
    <source>
        <strain evidence="8">A17</strain>
        <strain evidence="9 10">cv. Jemalong A17</strain>
    </source>
</reference>